<keyword evidence="3 6" id="KW-0479">Metal-binding</keyword>
<dbReference type="OrthoDB" id="1925334at2759"/>
<sequence>MLSALEVARHNSRESCWIIIAGFAYDVTEFLGEHPGGAAIILKYAGQDVTEVYESLHPPSALADNLPSEKKLGPLSPVTNVKLPPFTQMISLLDFEKRSSPKAWAYFSSGATDMSTLALNRATWNSILLIPRVMVDVTKVDTSTILGGTPAALPLLIAPTGMAKLSHPQGEVGFAEGAGHEGIPFTVSTNASAGLDDIISGRTHDNQPFFFQLYMNRDRPKSSALIKKNGARIFKAIILTVDAPWPGKREADERVKNEVVLDLGVAGGRGSAPDSKGAGVGRAMAGYIDANLNWSDIAWIRAQLPTSSSPHESPEPDMLIGVKGVQSVQDVLKAISLGVNIIWLSNHGGRSLDTTPPALYVLLELRRDHPWVFALPHVEIYVDGGVRRGTDVVKALCLGARGVALGRPFMYALQYGTEGVRAAVQILRDEIETTMRLIGARTIAELGPQFLNTKALMPLLNDPVPSSSSPVRSKL</sequence>
<dbReference type="GO" id="GO:0046872">
    <property type="term" value="F:metal ion binding"/>
    <property type="evidence" value="ECO:0007669"/>
    <property type="project" value="UniProtKB-UniRule"/>
</dbReference>
<keyword evidence="2 6" id="KW-0349">Heme</keyword>
<dbReference type="Gene3D" id="3.10.120.10">
    <property type="entry name" value="Cytochrome b5-like heme/steroid binding domain"/>
    <property type="match status" value="1"/>
</dbReference>
<keyword evidence="5 6" id="KW-0408">Iron</keyword>
<dbReference type="InterPro" id="IPR001199">
    <property type="entry name" value="Cyt_B5-like_heme/steroid-bd"/>
</dbReference>
<gene>
    <name evidence="9" type="ORF">BS47DRAFT_1370996</name>
</gene>
<dbReference type="InterPro" id="IPR036400">
    <property type="entry name" value="Cyt_B5-like_heme/steroid_sf"/>
</dbReference>
<evidence type="ECO:0000256" key="6">
    <source>
        <dbReference type="RuleBase" id="RU362121"/>
    </source>
</evidence>
<evidence type="ECO:0000256" key="3">
    <source>
        <dbReference type="ARBA" id="ARBA00022723"/>
    </source>
</evidence>
<evidence type="ECO:0000256" key="5">
    <source>
        <dbReference type="ARBA" id="ARBA00023004"/>
    </source>
</evidence>
<dbReference type="InterPro" id="IPR013785">
    <property type="entry name" value="Aldolase_TIM"/>
</dbReference>
<comment type="cofactor">
    <cofactor evidence="1">
        <name>FMN</name>
        <dbReference type="ChEBI" id="CHEBI:58210"/>
    </cofactor>
</comment>
<comment type="similarity">
    <text evidence="6">Belongs to the cytochrome b5 family.</text>
</comment>
<dbReference type="Pfam" id="PF01070">
    <property type="entry name" value="FMN_dh"/>
    <property type="match status" value="1"/>
</dbReference>
<dbReference type="InterPro" id="IPR037396">
    <property type="entry name" value="FMN_HAD"/>
</dbReference>
<name>A0A9P6B675_9AGAM</name>
<comment type="caution">
    <text evidence="9">The sequence shown here is derived from an EMBL/GenBank/DDBJ whole genome shotgun (WGS) entry which is preliminary data.</text>
</comment>
<dbReference type="EMBL" id="MU128924">
    <property type="protein sequence ID" value="KAF9518488.1"/>
    <property type="molecule type" value="Genomic_DNA"/>
</dbReference>
<organism evidence="9 10">
    <name type="scientific">Hydnum rufescens UP504</name>
    <dbReference type="NCBI Taxonomy" id="1448309"/>
    <lineage>
        <taxon>Eukaryota</taxon>
        <taxon>Fungi</taxon>
        <taxon>Dikarya</taxon>
        <taxon>Basidiomycota</taxon>
        <taxon>Agaricomycotina</taxon>
        <taxon>Agaricomycetes</taxon>
        <taxon>Cantharellales</taxon>
        <taxon>Hydnaceae</taxon>
        <taxon>Hydnum</taxon>
    </lineage>
</organism>
<evidence type="ECO:0000313" key="10">
    <source>
        <dbReference type="Proteomes" id="UP000886523"/>
    </source>
</evidence>
<dbReference type="Pfam" id="PF00173">
    <property type="entry name" value="Cyt-b5"/>
    <property type="match status" value="1"/>
</dbReference>
<evidence type="ECO:0000256" key="1">
    <source>
        <dbReference type="ARBA" id="ARBA00001917"/>
    </source>
</evidence>
<keyword evidence="10" id="KW-1185">Reference proteome</keyword>
<dbReference type="PROSITE" id="PS51349">
    <property type="entry name" value="FMN_HYDROXY_ACID_DH_2"/>
    <property type="match status" value="1"/>
</dbReference>
<dbReference type="InterPro" id="IPR018506">
    <property type="entry name" value="Cyt_B5_heme-BS"/>
</dbReference>
<dbReference type="AlphaFoldDB" id="A0A9P6B675"/>
<dbReference type="SUPFAM" id="SSF55856">
    <property type="entry name" value="Cytochrome b5-like heme/steroid binding domain"/>
    <property type="match status" value="1"/>
</dbReference>
<dbReference type="InterPro" id="IPR000262">
    <property type="entry name" value="FMN-dep_DH"/>
</dbReference>
<accession>A0A9P6B675</accession>
<dbReference type="PANTHER" id="PTHR10578:SF104">
    <property type="entry name" value="CYTOCHROME B2, MITOCHONDRIAL-RELATED"/>
    <property type="match status" value="1"/>
</dbReference>
<dbReference type="SMART" id="SM01117">
    <property type="entry name" value="Cyt-b5"/>
    <property type="match status" value="1"/>
</dbReference>
<dbReference type="PROSITE" id="PS00191">
    <property type="entry name" value="CYTOCHROME_B5_1"/>
    <property type="match status" value="1"/>
</dbReference>
<dbReference type="PROSITE" id="PS50255">
    <property type="entry name" value="CYTOCHROME_B5_2"/>
    <property type="match status" value="1"/>
</dbReference>
<dbReference type="SUPFAM" id="SSF51395">
    <property type="entry name" value="FMN-linked oxidoreductases"/>
    <property type="match status" value="1"/>
</dbReference>
<evidence type="ECO:0000313" key="9">
    <source>
        <dbReference type="EMBL" id="KAF9518488.1"/>
    </source>
</evidence>
<evidence type="ECO:0000259" key="7">
    <source>
        <dbReference type="PROSITE" id="PS50255"/>
    </source>
</evidence>
<dbReference type="GO" id="GO:0020037">
    <property type="term" value="F:heme binding"/>
    <property type="evidence" value="ECO:0007669"/>
    <property type="project" value="UniProtKB-UniRule"/>
</dbReference>
<dbReference type="Proteomes" id="UP000886523">
    <property type="component" value="Unassembled WGS sequence"/>
</dbReference>
<evidence type="ECO:0000256" key="2">
    <source>
        <dbReference type="ARBA" id="ARBA00022617"/>
    </source>
</evidence>
<evidence type="ECO:0000259" key="8">
    <source>
        <dbReference type="PROSITE" id="PS51349"/>
    </source>
</evidence>
<reference evidence="9" key="1">
    <citation type="journal article" date="2020" name="Nat. Commun.">
        <title>Large-scale genome sequencing of mycorrhizal fungi provides insights into the early evolution of symbiotic traits.</title>
        <authorList>
            <person name="Miyauchi S."/>
            <person name="Kiss E."/>
            <person name="Kuo A."/>
            <person name="Drula E."/>
            <person name="Kohler A."/>
            <person name="Sanchez-Garcia M."/>
            <person name="Morin E."/>
            <person name="Andreopoulos B."/>
            <person name="Barry K.W."/>
            <person name="Bonito G."/>
            <person name="Buee M."/>
            <person name="Carver A."/>
            <person name="Chen C."/>
            <person name="Cichocki N."/>
            <person name="Clum A."/>
            <person name="Culley D."/>
            <person name="Crous P.W."/>
            <person name="Fauchery L."/>
            <person name="Girlanda M."/>
            <person name="Hayes R.D."/>
            <person name="Keri Z."/>
            <person name="LaButti K."/>
            <person name="Lipzen A."/>
            <person name="Lombard V."/>
            <person name="Magnuson J."/>
            <person name="Maillard F."/>
            <person name="Murat C."/>
            <person name="Nolan M."/>
            <person name="Ohm R.A."/>
            <person name="Pangilinan J."/>
            <person name="Pereira M.F."/>
            <person name="Perotto S."/>
            <person name="Peter M."/>
            <person name="Pfister S."/>
            <person name="Riley R."/>
            <person name="Sitrit Y."/>
            <person name="Stielow J.B."/>
            <person name="Szollosi G."/>
            <person name="Zifcakova L."/>
            <person name="Stursova M."/>
            <person name="Spatafora J.W."/>
            <person name="Tedersoo L."/>
            <person name="Vaario L.M."/>
            <person name="Yamada A."/>
            <person name="Yan M."/>
            <person name="Wang P."/>
            <person name="Xu J."/>
            <person name="Bruns T."/>
            <person name="Baldrian P."/>
            <person name="Vilgalys R."/>
            <person name="Dunand C."/>
            <person name="Henrissat B."/>
            <person name="Grigoriev I.V."/>
            <person name="Hibbett D."/>
            <person name="Nagy L.G."/>
            <person name="Martin F.M."/>
        </authorList>
    </citation>
    <scope>NUCLEOTIDE SEQUENCE</scope>
    <source>
        <strain evidence="9">UP504</strain>
    </source>
</reference>
<dbReference type="GO" id="GO:0016491">
    <property type="term" value="F:oxidoreductase activity"/>
    <property type="evidence" value="ECO:0007669"/>
    <property type="project" value="UniProtKB-KW"/>
</dbReference>
<evidence type="ECO:0000256" key="4">
    <source>
        <dbReference type="ARBA" id="ARBA00023002"/>
    </source>
</evidence>
<feature type="domain" description="Cytochrome b5 heme-binding" evidence="7">
    <location>
        <begin position="1"/>
        <end position="76"/>
    </location>
</feature>
<keyword evidence="4" id="KW-0560">Oxidoreductase</keyword>
<protein>
    <submittedName>
        <fullName evidence="9">Uncharacterized protein</fullName>
    </submittedName>
</protein>
<dbReference type="Gene3D" id="3.20.20.70">
    <property type="entry name" value="Aldolase class I"/>
    <property type="match status" value="1"/>
</dbReference>
<feature type="domain" description="FMN hydroxy acid dehydrogenase" evidence="8">
    <location>
        <begin position="80"/>
        <end position="456"/>
    </location>
</feature>
<dbReference type="PANTHER" id="PTHR10578">
    <property type="entry name" value="S -2-HYDROXY-ACID OXIDASE-RELATED"/>
    <property type="match status" value="1"/>
</dbReference>
<proteinExistence type="inferred from homology"/>